<evidence type="ECO:0000256" key="2">
    <source>
        <dbReference type="ARBA" id="ARBA00022723"/>
    </source>
</evidence>
<dbReference type="OrthoDB" id="9761532at2"/>
<dbReference type="NCBIfam" id="NF006579">
    <property type="entry name" value="PRK09104.1"/>
    <property type="match status" value="1"/>
</dbReference>
<protein>
    <submittedName>
        <fullName evidence="5">Dipeptidase</fullName>
    </submittedName>
</protein>
<dbReference type="SUPFAM" id="SSF53187">
    <property type="entry name" value="Zn-dependent exopeptidases"/>
    <property type="match status" value="1"/>
</dbReference>
<evidence type="ECO:0000313" key="6">
    <source>
        <dbReference type="Proteomes" id="UP000298471"/>
    </source>
</evidence>
<dbReference type="NCBIfam" id="NF005914">
    <property type="entry name" value="PRK07907.1"/>
    <property type="match status" value="1"/>
</dbReference>
<name>A0A4Z0QHP2_9BACT</name>
<dbReference type="Pfam" id="PF07687">
    <property type="entry name" value="M20_dimer"/>
    <property type="match status" value="1"/>
</dbReference>
<dbReference type="InterPro" id="IPR011650">
    <property type="entry name" value="Peptidase_M20_dimer"/>
</dbReference>
<dbReference type="InterPro" id="IPR051458">
    <property type="entry name" value="Cyt/Met_Dipeptidase"/>
</dbReference>
<gene>
    <name evidence="5" type="ORF">E5K02_04990</name>
</gene>
<evidence type="ECO:0000259" key="4">
    <source>
        <dbReference type="Pfam" id="PF07687"/>
    </source>
</evidence>
<dbReference type="Pfam" id="PF01546">
    <property type="entry name" value="Peptidase_M20"/>
    <property type="match status" value="1"/>
</dbReference>
<keyword evidence="6" id="KW-1185">Reference proteome</keyword>
<dbReference type="GO" id="GO:0008233">
    <property type="term" value="F:peptidase activity"/>
    <property type="evidence" value="ECO:0007669"/>
    <property type="project" value="UniProtKB-KW"/>
</dbReference>
<sequence length="481" mass="52473">MKTTAASFEEFSPAWSQKALAELRELVGFASISTAPAHTGAVRGCATWLARHLRGIGLDAVQVFETPRHPIVYAEKRVDPARPTLLIYGHYDVQPIEPAAAWTVPPFGARIRDDKLYGRGASDDKGQFFVHLKALELLLSQNGPLPLNVKILLEGEEEIGSPNLGEFIRRYRRLLRADWAVLSDTNLLSAQQPALTYGLRGSLAAELTVIGPRAELHSGVFGGAVLNPLQALSTLLAALHDATGRVAIPGFYDPVRAASAEERAYLRRYGPSEAQLLREAQVAQGWGEPGYTLYERTVLRPSLSITGLRGGYQGAGVQSIVPARASAKLSFRLAEGQDPHQVEEQLRRYLRRLTPPQVQATLRAQLHAPPYTVAPTLPVMQAAAQAYARGFGRAPVLQRSGGTIPVVSLFEQHLGIPTVLMGLGLPDDHKHGPDEFLFLPNFWRGIRTSLFFLRRLGQLTSPTPWLCSSSTATATRARATA</sequence>
<keyword evidence="3" id="KW-0378">Hydrolase</keyword>
<feature type="domain" description="Peptidase M20 dimerisation" evidence="4">
    <location>
        <begin position="197"/>
        <end position="355"/>
    </location>
</feature>
<dbReference type="Gene3D" id="3.40.630.10">
    <property type="entry name" value="Zn peptidases"/>
    <property type="match status" value="1"/>
</dbReference>
<comment type="caution">
    <text evidence="5">The sequence shown here is derived from an EMBL/GenBank/DDBJ whole genome shotgun (WGS) entry which is preliminary data.</text>
</comment>
<dbReference type="AlphaFoldDB" id="A0A4Z0QHP2"/>
<keyword evidence="2" id="KW-0479">Metal-binding</keyword>
<dbReference type="PANTHER" id="PTHR43270">
    <property type="entry name" value="BETA-ALA-HIS DIPEPTIDASE"/>
    <property type="match status" value="1"/>
</dbReference>
<dbReference type="Gene3D" id="3.30.70.360">
    <property type="match status" value="1"/>
</dbReference>
<dbReference type="EMBL" id="SRMB01000001">
    <property type="protein sequence ID" value="TGE28819.1"/>
    <property type="molecule type" value="Genomic_DNA"/>
</dbReference>
<dbReference type="NCBIfam" id="NF006053">
    <property type="entry name" value="PRK08201.1"/>
    <property type="match status" value="1"/>
</dbReference>
<dbReference type="GO" id="GO:0006508">
    <property type="term" value="P:proteolysis"/>
    <property type="evidence" value="ECO:0007669"/>
    <property type="project" value="UniProtKB-KW"/>
</dbReference>
<evidence type="ECO:0000256" key="1">
    <source>
        <dbReference type="ARBA" id="ARBA00022670"/>
    </source>
</evidence>
<proteinExistence type="predicted"/>
<dbReference type="GO" id="GO:0046872">
    <property type="term" value="F:metal ion binding"/>
    <property type="evidence" value="ECO:0007669"/>
    <property type="project" value="UniProtKB-KW"/>
</dbReference>
<evidence type="ECO:0000256" key="3">
    <source>
        <dbReference type="ARBA" id="ARBA00022801"/>
    </source>
</evidence>
<dbReference type="PANTHER" id="PTHR43270:SF12">
    <property type="entry name" value="SUCCINYL-DIAMINOPIMELATE DESUCCINYLASE"/>
    <property type="match status" value="1"/>
</dbReference>
<dbReference type="Proteomes" id="UP000298471">
    <property type="component" value="Unassembled WGS sequence"/>
</dbReference>
<dbReference type="RefSeq" id="WP_135392652.1">
    <property type="nucleotide sequence ID" value="NZ_SRMB01000001.1"/>
</dbReference>
<accession>A0A4Z0QHP2</accession>
<reference evidence="5 6" key="1">
    <citation type="submission" date="2019-04" db="EMBL/GenBank/DDBJ databases">
        <authorList>
            <person name="Feng G."/>
            <person name="Zhang J."/>
            <person name="Zhu H."/>
        </authorList>
    </citation>
    <scope>NUCLEOTIDE SEQUENCE [LARGE SCALE GENOMIC DNA]</scope>
    <source>
        <strain evidence="5 6">9PBR-1</strain>
    </source>
</reference>
<dbReference type="InterPro" id="IPR002933">
    <property type="entry name" value="Peptidase_M20"/>
</dbReference>
<keyword evidence="1" id="KW-0645">Protease</keyword>
<organism evidence="5 6">
    <name type="scientific">Hymenobacter metallicola</name>
    <dbReference type="NCBI Taxonomy" id="2563114"/>
    <lineage>
        <taxon>Bacteria</taxon>
        <taxon>Pseudomonadati</taxon>
        <taxon>Bacteroidota</taxon>
        <taxon>Cytophagia</taxon>
        <taxon>Cytophagales</taxon>
        <taxon>Hymenobacteraceae</taxon>
        <taxon>Hymenobacter</taxon>
    </lineage>
</organism>
<evidence type="ECO:0000313" key="5">
    <source>
        <dbReference type="EMBL" id="TGE28819.1"/>
    </source>
</evidence>